<dbReference type="GO" id="GO:0004497">
    <property type="term" value="F:monooxygenase activity"/>
    <property type="evidence" value="ECO:0007669"/>
    <property type="project" value="TreeGrafter"/>
</dbReference>
<dbReference type="EMBL" id="JAXLQG010000013">
    <property type="protein sequence ID" value="KAK5533487.1"/>
    <property type="molecule type" value="Genomic_DNA"/>
</dbReference>
<evidence type="ECO:0000256" key="1">
    <source>
        <dbReference type="ARBA" id="ARBA00023002"/>
    </source>
</evidence>
<reference evidence="3 4" key="1">
    <citation type="submission" date="2023-06" db="EMBL/GenBank/DDBJ databases">
        <title>Black Yeasts Isolated from many extreme environments.</title>
        <authorList>
            <person name="Coleine C."/>
            <person name="Stajich J.E."/>
            <person name="Selbmann L."/>
        </authorList>
    </citation>
    <scope>NUCLEOTIDE SEQUENCE [LARGE SCALE GENOMIC DNA]</scope>
    <source>
        <strain evidence="3 4">CCFEE 5887</strain>
    </source>
</reference>
<dbReference type="Proteomes" id="UP001345827">
    <property type="component" value="Unassembled WGS sequence"/>
</dbReference>
<dbReference type="InterPro" id="IPR023753">
    <property type="entry name" value="FAD/NAD-binding_dom"/>
</dbReference>
<evidence type="ECO:0000313" key="3">
    <source>
        <dbReference type="EMBL" id="KAK5533487.1"/>
    </source>
</evidence>
<comment type="caution">
    <text evidence="3">The sequence shown here is derived from an EMBL/GenBank/DDBJ whole genome shotgun (WGS) entry which is preliminary data.</text>
</comment>
<keyword evidence="4" id="KW-1185">Reference proteome</keyword>
<proteinExistence type="predicted"/>
<dbReference type="PANTHER" id="PTHR43539:SF26">
    <property type="entry name" value="MONOOXYGENASE, PUTATIVE-RELATED"/>
    <property type="match status" value="1"/>
</dbReference>
<dbReference type="GO" id="GO:0050660">
    <property type="term" value="F:flavin adenine dinucleotide binding"/>
    <property type="evidence" value="ECO:0007669"/>
    <property type="project" value="TreeGrafter"/>
</dbReference>
<dbReference type="InterPro" id="IPR036291">
    <property type="entry name" value="NAD(P)-bd_dom_sf"/>
</dbReference>
<dbReference type="InterPro" id="IPR050982">
    <property type="entry name" value="Auxin_biosynth/cation_transpt"/>
</dbReference>
<dbReference type="Gene3D" id="3.50.50.60">
    <property type="entry name" value="FAD/NAD(P)-binding domain"/>
    <property type="match status" value="1"/>
</dbReference>
<dbReference type="SUPFAM" id="SSF51905">
    <property type="entry name" value="FAD/NAD(P)-binding domain"/>
    <property type="match status" value="1"/>
</dbReference>
<dbReference type="Pfam" id="PF07992">
    <property type="entry name" value="Pyr_redox_2"/>
    <property type="match status" value="1"/>
</dbReference>
<dbReference type="AlphaFoldDB" id="A0AAV9Q102"/>
<accession>A0AAV9Q102</accession>
<dbReference type="InterPro" id="IPR036188">
    <property type="entry name" value="FAD/NAD-bd_sf"/>
</dbReference>
<feature type="domain" description="FAD/NAD(P)-binding" evidence="2">
    <location>
        <begin position="235"/>
        <end position="447"/>
    </location>
</feature>
<gene>
    <name evidence="3" type="ORF">LTR25_007353</name>
</gene>
<evidence type="ECO:0000259" key="2">
    <source>
        <dbReference type="Pfam" id="PF07992"/>
    </source>
</evidence>
<dbReference type="PRINTS" id="PR00411">
    <property type="entry name" value="PNDRDTASEI"/>
</dbReference>
<dbReference type="SUPFAM" id="SSF51735">
    <property type="entry name" value="NAD(P)-binding Rossmann-fold domains"/>
    <property type="match status" value="1"/>
</dbReference>
<evidence type="ECO:0000313" key="4">
    <source>
        <dbReference type="Proteomes" id="UP001345827"/>
    </source>
</evidence>
<name>A0AAV9Q102_9PEZI</name>
<dbReference type="PANTHER" id="PTHR43539">
    <property type="entry name" value="FLAVIN-BINDING MONOOXYGENASE-LIKE PROTEIN (AFU_ORTHOLOGUE AFUA_4G09220)"/>
    <property type="match status" value="1"/>
</dbReference>
<keyword evidence="1" id="KW-0560">Oxidoreductase</keyword>
<sequence length="653" mass="73338">MAPSAIYETVAQVPVGQKQLLKVKDAPTAYRNDTWKGPVADDYMYAFKYNFPLPTHDNSDGSDALDFTEDDEMDRRAIAERFLNQLELVIQSRDSKAFAGLFLYSGVWRDKVAFTWDYRSFNTPKNIENAASDLFPRTPTRNYKLIDPAPSIQRPYPDIAWLQIVYSFETDLVGASGVLNLVKTTAGFKIWTLHTAIESLNGHPELPNADGHMIGDKSWHHQRIEDDNLEGVEPEVVVIGGGHCGLHIAARLKALGVRTLIVERNKRIGDNWRNRYEYLSLHLPHWADHFPYLPYPDHWPTYTPAGKMGDWLESYASMLELTAWTDSKVVAASQSPSGDWEIAVQRGSKEDRQTRTFHPKQVVMATSLAGVPFVPDIPGMDKFKGTIRHSTEHDSAREWVGKKVLVVGTSSSGFDTAYDFARRNIDVTLLQRSPTYLMSLEESVPRILAPLYEPKDHKRPDLETADRLNYSMPVGPGEELNRRTARDIWNADAELIAKMEAVGFRVWRGQRDTGSHTLGYTKNGGFYFDAGACKAIIDGKIKVEQGYPIGFTEDSIVLNGGREQKYDLVVLATGFSNTIDSVRNILGDEVADRCNPIWGMDEEGELNSAWKTSGVPGLWLMLGTLQAGRYHSKKLALRIKAILEGVAPEPYLK</sequence>
<organism evidence="3 4">
    <name type="scientific">Vermiconidia calcicola</name>
    <dbReference type="NCBI Taxonomy" id="1690605"/>
    <lineage>
        <taxon>Eukaryota</taxon>
        <taxon>Fungi</taxon>
        <taxon>Dikarya</taxon>
        <taxon>Ascomycota</taxon>
        <taxon>Pezizomycotina</taxon>
        <taxon>Dothideomycetes</taxon>
        <taxon>Dothideomycetidae</taxon>
        <taxon>Mycosphaerellales</taxon>
        <taxon>Extremaceae</taxon>
        <taxon>Vermiconidia</taxon>
    </lineage>
</organism>
<protein>
    <recommendedName>
        <fullName evidence="2">FAD/NAD(P)-binding domain-containing protein</fullName>
    </recommendedName>
</protein>